<dbReference type="GO" id="GO:0046872">
    <property type="term" value="F:metal ion binding"/>
    <property type="evidence" value="ECO:0007669"/>
    <property type="project" value="UniProtKB-KW"/>
</dbReference>
<dbReference type="HOGENOM" id="CLU_052361_0_1_1"/>
<dbReference type="InterPro" id="IPR037523">
    <property type="entry name" value="VOC_core"/>
</dbReference>
<name>A0A0C3HEV4_OIDMZ</name>
<feature type="region of interest" description="Disordered" evidence="2">
    <location>
        <begin position="146"/>
        <end position="174"/>
    </location>
</feature>
<dbReference type="Gene3D" id="3.10.180.10">
    <property type="entry name" value="2,3-Dihydroxybiphenyl 1,2-Dioxygenase, domain 1"/>
    <property type="match status" value="2"/>
</dbReference>
<dbReference type="STRING" id="913774.A0A0C3HEV4"/>
<dbReference type="EMBL" id="KN832870">
    <property type="protein sequence ID" value="KIN06761.1"/>
    <property type="molecule type" value="Genomic_DNA"/>
</dbReference>
<evidence type="ECO:0000256" key="1">
    <source>
        <dbReference type="ARBA" id="ARBA00022723"/>
    </source>
</evidence>
<dbReference type="InterPro" id="IPR051785">
    <property type="entry name" value="MMCE/EMCE_epimerase"/>
</dbReference>
<feature type="domain" description="VOC" evidence="3">
    <location>
        <begin position="180"/>
        <end position="309"/>
    </location>
</feature>
<organism evidence="4 5">
    <name type="scientific">Oidiodendron maius (strain Zn)</name>
    <dbReference type="NCBI Taxonomy" id="913774"/>
    <lineage>
        <taxon>Eukaryota</taxon>
        <taxon>Fungi</taxon>
        <taxon>Dikarya</taxon>
        <taxon>Ascomycota</taxon>
        <taxon>Pezizomycotina</taxon>
        <taxon>Leotiomycetes</taxon>
        <taxon>Leotiomycetes incertae sedis</taxon>
        <taxon>Myxotrichaceae</taxon>
        <taxon>Oidiodendron</taxon>
    </lineage>
</organism>
<accession>A0A0C3HEV4</accession>
<dbReference type="Proteomes" id="UP000054321">
    <property type="component" value="Unassembled WGS sequence"/>
</dbReference>
<keyword evidence="5" id="KW-1185">Reference proteome</keyword>
<reference evidence="4 5" key="1">
    <citation type="submission" date="2014-04" db="EMBL/GenBank/DDBJ databases">
        <authorList>
            <consortium name="DOE Joint Genome Institute"/>
            <person name="Kuo A."/>
            <person name="Martino E."/>
            <person name="Perotto S."/>
            <person name="Kohler A."/>
            <person name="Nagy L.G."/>
            <person name="Floudas D."/>
            <person name="Copeland A."/>
            <person name="Barry K.W."/>
            <person name="Cichocki N."/>
            <person name="Veneault-Fourrey C."/>
            <person name="LaButti K."/>
            <person name="Lindquist E.A."/>
            <person name="Lipzen A."/>
            <person name="Lundell T."/>
            <person name="Morin E."/>
            <person name="Murat C."/>
            <person name="Sun H."/>
            <person name="Tunlid A."/>
            <person name="Henrissat B."/>
            <person name="Grigoriev I.V."/>
            <person name="Hibbett D.S."/>
            <person name="Martin F."/>
            <person name="Nordberg H.P."/>
            <person name="Cantor M.N."/>
            <person name="Hua S.X."/>
        </authorList>
    </citation>
    <scope>NUCLEOTIDE SEQUENCE [LARGE SCALE GENOMIC DNA]</scope>
    <source>
        <strain evidence="4 5">Zn</strain>
    </source>
</reference>
<dbReference type="PANTHER" id="PTHR43048:SF3">
    <property type="entry name" value="METHYLMALONYL-COA EPIMERASE, MITOCHONDRIAL"/>
    <property type="match status" value="1"/>
</dbReference>
<proteinExistence type="predicted"/>
<dbReference type="GO" id="GO:0005739">
    <property type="term" value="C:mitochondrion"/>
    <property type="evidence" value="ECO:0007669"/>
    <property type="project" value="TreeGrafter"/>
</dbReference>
<keyword evidence="1" id="KW-0479">Metal-binding</keyword>
<dbReference type="GO" id="GO:0046491">
    <property type="term" value="P:L-methylmalonyl-CoA metabolic process"/>
    <property type="evidence" value="ECO:0007669"/>
    <property type="project" value="TreeGrafter"/>
</dbReference>
<reference evidence="5" key="2">
    <citation type="submission" date="2015-01" db="EMBL/GenBank/DDBJ databases">
        <title>Evolutionary Origins and Diversification of the Mycorrhizal Mutualists.</title>
        <authorList>
            <consortium name="DOE Joint Genome Institute"/>
            <consortium name="Mycorrhizal Genomics Consortium"/>
            <person name="Kohler A."/>
            <person name="Kuo A."/>
            <person name="Nagy L.G."/>
            <person name="Floudas D."/>
            <person name="Copeland A."/>
            <person name="Barry K.W."/>
            <person name="Cichocki N."/>
            <person name="Veneault-Fourrey C."/>
            <person name="LaButti K."/>
            <person name="Lindquist E.A."/>
            <person name="Lipzen A."/>
            <person name="Lundell T."/>
            <person name="Morin E."/>
            <person name="Murat C."/>
            <person name="Riley R."/>
            <person name="Ohm R."/>
            <person name="Sun H."/>
            <person name="Tunlid A."/>
            <person name="Henrissat B."/>
            <person name="Grigoriev I.V."/>
            <person name="Hibbett D.S."/>
            <person name="Martin F."/>
        </authorList>
    </citation>
    <scope>NUCLEOTIDE SEQUENCE [LARGE SCALE GENOMIC DNA]</scope>
    <source>
        <strain evidence="5">Zn</strain>
    </source>
</reference>
<dbReference type="Pfam" id="PF00903">
    <property type="entry name" value="Glyoxalase"/>
    <property type="match status" value="1"/>
</dbReference>
<dbReference type="GO" id="GO:0004493">
    <property type="term" value="F:methylmalonyl-CoA epimerase activity"/>
    <property type="evidence" value="ECO:0007669"/>
    <property type="project" value="TreeGrafter"/>
</dbReference>
<evidence type="ECO:0000313" key="5">
    <source>
        <dbReference type="Proteomes" id="UP000054321"/>
    </source>
</evidence>
<evidence type="ECO:0000259" key="3">
    <source>
        <dbReference type="PROSITE" id="PS51819"/>
    </source>
</evidence>
<sequence length="344" mass="38750">MPELELNLSEAQQKNRVELVRPAYVTYGHPNLIDAAAFAGDFGLMETTPPNETTPPTKYFRGYGDLALTYVVVKTEAPEFFGVTFEVKSKEDLVKAARIPGASKIEDVSHQPGGGQRVTIEGPDGVPFSVIYGQKLVDPIEPPPQFEAQNFPAISDADDVKKPRKGRMQRPQKGPSPIFKLGHCGYVVEDIMSALEFYKTYFALEESDSIAHPEEKNEFVMVFLHVDRGKGWTDHHSFFLFKKYGKMKAGVVHHAAFEVKDYDMQNLGHDFLRKKGYKLQWGIGRHGPGSQVFDYWYDKCGFVLEHYSDGDIVNNETPFKRYGLAEGNIWGPDIPFTTSHTGEF</sequence>
<dbReference type="InParanoid" id="A0A0C3HEV4"/>
<dbReference type="AlphaFoldDB" id="A0A0C3HEV4"/>
<dbReference type="InterPro" id="IPR029068">
    <property type="entry name" value="Glyas_Bleomycin-R_OHBP_Dase"/>
</dbReference>
<protein>
    <recommendedName>
        <fullName evidence="3">VOC domain-containing protein</fullName>
    </recommendedName>
</protein>
<gene>
    <name evidence="4" type="ORF">OIDMADRAFT_111241</name>
</gene>
<dbReference type="OrthoDB" id="3360610at2759"/>
<evidence type="ECO:0000256" key="2">
    <source>
        <dbReference type="SAM" id="MobiDB-lite"/>
    </source>
</evidence>
<dbReference type="PROSITE" id="PS51819">
    <property type="entry name" value="VOC"/>
    <property type="match status" value="1"/>
</dbReference>
<dbReference type="InterPro" id="IPR004360">
    <property type="entry name" value="Glyas_Fos-R_dOase_dom"/>
</dbReference>
<dbReference type="PANTHER" id="PTHR43048">
    <property type="entry name" value="METHYLMALONYL-COA EPIMERASE"/>
    <property type="match status" value="1"/>
</dbReference>
<evidence type="ECO:0000313" key="4">
    <source>
        <dbReference type="EMBL" id="KIN06761.1"/>
    </source>
</evidence>
<dbReference type="SUPFAM" id="SSF54593">
    <property type="entry name" value="Glyoxalase/Bleomycin resistance protein/Dihydroxybiphenyl dioxygenase"/>
    <property type="match status" value="1"/>
</dbReference>